<reference evidence="1" key="2">
    <citation type="submission" date="2020-09" db="EMBL/GenBank/DDBJ databases">
        <authorList>
            <person name="Sun Q."/>
            <person name="Zhou Y."/>
        </authorList>
    </citation>
    <scope>NUCLEOTIDE SEQUENCE</scope>
    <source>
        <strain evidence="1">CGMCC 4.7368</strain>
    </source>
</reference>
<accession>A0A918DKB7</accession>
<keyword evidence="2" id="KW-1185">Reference proteome</keyword>
<dbReference type="Proteomes" id="UP000646523">
    <property type="component" value="Unassembled WGS sequence"/>
</dbReference>
<reference evidence="1" key="1">
    <citation type="journal article" date="2014" name="Int. J. Syst. Evol. Microbiol.">
        <title>Complete genome sequence of Corynebacterium casei LMG S-19264T (=DSM 44701T), isolated from a smear-ripened cheese.</title>
        <authorList>
            <consortium name="US DOE Joint Genome Institute (JGI-PGF)"/>
            <person name="Walter F."/>
            <person name="Albersmeier A."/>
            <person name="Kalinowski J."/>
            <person name="Ruckert C."/>
        </authorList>
    </citation>
    <scope>NUCLEOTIDE SEQUENCE</scope>
    <source>
        <strain evidence="1">CGMCC 4.7368</strain>
    </source>
</reference>
<comment type="caution">
    <text evidence="1">The sequence shown here is derived from an EMBL/GenBank/DDBJ whole genome shotgun (WGS) entry which is preliminary data.</text>
</comment>
<organism evidence="1 2">
    <name type="scientific">Nonomuraea cavernae</name>
    <dbReference type="NCBI Taxonomy" id="2045107"/>
    <lineage>
        <taxon>Bacteria</taxon>
        <taxon>Bacillati</taxon>
        <taxon>Actinomycetota</taxon>
        <taxon>Actinomycetes</taxon>
        <taxon>Streptosporangiales</taxon>
        <taxon>Streptosporangiaceae</taxon>
        <taxon>Nonomuraea</taxon>
    </lineage>
</organism>
<proteinExistence type="predicted"/>
<sequence>MVMPIVLLRPDPPVAACSAGGEFACPAEAPYVLHRVAGPLGPFGAADFYGFRTIERMFAREHGRVEDVAKQAGQLGGEVTPTIGIVAGVTE</sequence>
<name>A0A918DKB7_9ACTN</name>
<dbReference type="AlphaFoldDB" id="A0A918DKB7"/>
<protein>
    <submittedName>
        <fullName evidence="1">Uncharacterized protein</fullName>
    </submittedName>
</protein>
<evidence type="ECO:0000313" key="2">
    <source>
        <dbReference type="Proteomes" id="UP000646523"/>
    </source>
</evidence>
<evidence type="ECO:0000313" key="1">
    <source>
        <dbReference type="EMBL" id="GGO70660.1"/>
    </source>
</evidence>
<dbReference type="EMBL" id="BMNH01000009">
    <property type="protein sequence ID" value="GGO70660.1"/>
    <property type="molecule type" value="Genomic_DNA"/>
</dbReference>
<gene>
    <name evidence="1" type="ORF">GCM10012289_34580</name>
</gene>